<proteinExistence type="predicted"/>
<reference evidence="1" key="1">
    <citation type="submission" date="2020-06" db="EMBL/GenBank/DDBJ databases">
        <authorList>
            <person name="Li T."/>
            <person name="Hu X."/>
            <person name="Zhang T."/>
            <person name="Song X."/>
            <person name="Zhang H."/>
            <person name="Dai N."/>
            <person name="Sheng W."/>
            <person name="Hou X."/>
            <person name="Wei L."/>
        </authorList>
    </citation>
    <scope>NUCLEOTIDE SEQUENCE</scope>
    <source>
        <strain evidence="1">G02</strain>
        <tissue evidence="1">Leaf</tissue>
    </source>
</reference>
<evidence type="ECO:0000313" key="1">
    <source>
        <dbReference type="EMBL" id="KAL0295126.1"/>
    </source>
</evidence>
<protein>
    <submittedName>
        <fullName evidence="1">Uncharacterized protein</fullName>
    </submittedName>
</protein>
<reference evidence="1" key="2">
    <citation type="journal article" date="2024" name="Plant">
        <title>Genomic evolution and insights into agronomic trait innovations of Sesamum species.</title>
        <authorList>
            <person name="Miao H."/>
            <person name="Wang L."/>
            <person name="Qu L."/>
            <person name="Liu H."/>
            <person name="Sun Y."/>
            <person name="Le M."/>
            <person name="Wang Q."/>
            <person name="Wei S."/>
            <person name="Zheng Y."/>
            <person name="Lin W."/>
            <person name="Duan Y."/>
            <person name="Cao H."/>
            <person name="Xiong S."/>
            <person name="Wang X."/>
            <person name="Wei L."/>
            <person name="Li C."/>
            <person name="Ma Q."/>
            <person name="Ju M."/>
            <person name="Zhao R."/>
            <person name="Li G."/>
            <person name="Mu C."/>
            <person name="Tian Q."/>
            <person name="Mei H."/>
            <person name="Zhang T."/>
            <person name="Gao T."/>
            <person name="Zhang H."/>
        </authorList>
    </citation>
    <scope>NUCLEOTIDE SEQUENCE</scope>
    <source>
        <strain evidence="1">G02</strain>
    </source>
</reference>
<dbReference type="EMBL" id="JACGWJ010000084">
    <property type="protein sequence ID" value="KAL0295126.1"/>
    <property type="molecule type" value="Genomic_DNA"/>
</dbReference>
<accession>A0AAW2JKF6</accession>
<organism evidence="1">
    <name type="scientific">Sesamum radiatum</name>
    <name type="common">Black benniseed</name>
    <dbReference type="NCBI Taxonomy" id="300843"/>
    <lineage>
        <taxon>Eukaryota</taxon>
        <taxon>Viridiplantae</taxon>
        <taxon>Streptophyta</taxon>
        <taxon>Embryophyta</taxon>
        <taxon>Tracheophyta</taxon>
        <taxon>Spermatophyta</taxon>
        <taxon>Magnoliopsida</taxon>
        <taxon>eudicotyledons</taxon>
        <taxon>Gunneridae</taxon>
        <taxon>Pentapetalae</taxon>
        <taxon>asterids</taxon>
        <taxon>lamiids</taxon>
        <taxon>Lamiales</taxon>
        <taxon>Pedaliaceae</taxon>
        <taxon>Sesamum</taxon>
    </lineage>
</organism>
<gene>
    <name evidence="1" type="ORF">Sradi_6851100</name>
</gene>
<name>A0AAW2JKF6_SESRA</name>
<comment type="caution">
    <text evidence="1">The sequence shown here is derived from an EMBL/GenBank/DDBJ whole genome shotgun (WGS) entry which is preliminary data.</text>
</comment>
<sequence length="79" mass="9337">MGEQVSKHVTSWRKKWRADLPYRKTSCLLYPGKHPQKKKDLRGELELRPDKQVLGEQATYRFSSWPWRLPGVAPSQLIF</sequence>
<dbReference type="AlphaFoldDB" id="A0AAW2JKF6"/>